<feature type="transmembrane region" description="Helical" evidence="6">
    <location>
        <begin position="223"/>
        <end position="247"/>
    </location>
</feature>
<dbReference type="EMBL" id="JAAQQR010000002">
    <property type="protein sequence ID" value="NID04416.1"/>
    <property type="molecule type" value="Genomic_DNA"/>
</dbReference>
<evidence type="ECO:0000256" key="6">
    <source>
        <dbReference type="SAM" id="Phobius"/>
    </source>
</evidence>
<comment type="caution">
    <text evidence="8">The sequence shown here is derived from an EMBL/GenBank/DDBJ whole genome shotgun (WGS) entry which is preliminary data.</text>
</comment>
<sequence>MDAHSHTPVRRAAVIFIFITVLIDILAFGIIIPVLPHLIEQMTGGTVSNAAWWVGVFGTVFAIVQFIFSPIQGALSDRFGRRPVVLLSNLGLGLDFIFMAVAPSLWLLFVGRVISGMTAASFTTANAYIADVTPPEKRAAAFGMLGGAFGIGFIIGPALGGFLGGIDLRLPFWVAAGLALTNFLYGFFILPESLPPEKRAARFEPRTAHPLGAMKLLRRNPQVFGLSVVMFTFYLAHYVLQTVFVLYADYRYGWGPQQVGYVLALVGACDGTVQAFLTGRLVTRFGERRVMLAGLFFGATAFAVMGLASVGWAFLIGIPLMSLWGLAGPPIQSIMTRHVAPDEQGRLQGGVTSLGSFAGIFGPYLFAQIFAYWIDPARTFHVSGMPFLLAAALVAVGIVVAARATRGERGPAPSPENVS</sequence>
<proteinExistence type="predicted"/>
<evidence type="ECO:0000256" key="3">
    <source>
        <dbReference type="ARBA" id="ARBA00022692"/>
    </source>
</evidence>
<dbReference type="InterPro" id="IPR020846">
    <property type="entry name" value="MFS_dom"/>
</dbReference>
<dbReference type="CDD" id="cd17388">
    <property type="entry name" value="MFS_TetA"/>
    <property type="match status" value="1"/>
</dbReference>
<keyword evidence="2" id="KW-0813">Transport</keyword>
<name>A0ABX0Q3S0_9GAMM</name>
<keyword evidence="3 6" id="KW-0812">Transmembrane</keyword>
<feature type="transmembrane region" description="Helical" evidence="6">
    <location>
        <begin position="351"/>
        <end position="374"/>
    </location>
</feature>
<organism evidence="8 9">
    <name type="scientific">Luteibacter jiangsuensis</name>
    <dbReference type="NCBI Taxonomy" id="637577"/>
    <lineage>
        <taxon>Bacteria</taxon>
        <taxon>Pseudomonadati</taxon>
        <taxon>Pseudomonadota</taxon>
        <taxon>Gammaproteobacteria</taxon>
        <taxon>Lysobacterales</taxon>
        <taxon>Rhodanobacteraceae</taxon>
        <taxon>Luteibacter</taxon>
    </lineage>
</organism>
<evidence type="ECO:0000256" key="4">
    <source>
        <dbReference type="ARBA" id="ARBA00022989"/>
    </source>
</evidence>
<feature type="transmembrane region" description="Helical" evidence="6">
    <location>
        <begin position="259"/>
        <end position="278"/>
    </location>
</feature>
<keyword evidence="4 6" id="KW-1133">Transmembrane helix</keyword>
<feature type="transmembrane region" description="Helical" evidence="6">
    <location>
        <begin position="170"/>
        <end position="190"/>
    </location>
</feature>
<feature type="transmembrane region" description="Helical" evidence="6">
    <location>
        <begin position="380"/>
        <end position="402"/>
    </location>
</feature>
<dbReference type="Pfam" id="PF07690">
    <property type="entry name" value="MFS_1"/>
    <property type="match status" value="1"/>
</dbReference>
<feature type="transmembrane region" description="Helical" evidence="6">
    <location>
        <begin position="83"/>
        <end position="102"/>
    </location>
</feature>
<feature type="transmembrane region" description="Helical" evidence="6">
    <location>
        <begin position="51"/>
        <end position="71"/>
    </location>
</feature>
<protein>
    <submittedName>
        <fullName evidence="8">TCR/Tet family MFS transporter</fullName>
    </submittedName>
</protein>
<evidence type="ECO:0000313" key="8">
    <source>
        <dbReference type="EMBL" id="NID04416.1"/>
    </source>
</evidence>
<dbReference type="Gene3D" id="1.20.1250.20">
    <property type="entry name" value="MFS general substrate transporter like domains"/>
    <property type="match status" value="1"/>
</dbReference>
<reference evidence="8 9" key="1">
    <citation type="journal article" date="2011" name="Curr. Microbiol.">
        <title>Luteibacter jiangsuensis sp. nov.: a methamidophos-degrading bacterium isolated from a methamidophos-manufacturing factory.</title>
        <authorList>
            <person name="Wang L."/>
            <person name="Wang G.L."/>
            <person name="Li S.P."/>
            <person name="Jiang J.D."/>
        </authorList>
    </citation>
    <scope>NUCLEOTIDE SEQUENCE [LARGE SCALE GENOMIC DNA]</scope>
    <source>
        <strain evidence="8 9">CGMCC 1.10133</strain>
    </source>
</reference>
<dbReference type="SUPFAM" id="SSF103473">
    <property type="entry name" value="MFS general substrate transporter"/>
    <property type="match status" value="1"/>
</dbReference>
<dbReference type="Proteomes" id="UP001429601">
    <property type="component" value="Unassembled WGS sequence"/>
</dbReference>
<evidence type="ECO:0000256" key="5">
    <source>
        <dbReference type="ARBA" id="ARBA00023136"/>
    </source>
</evidence>
<accession>A0ABX0Q3S0</accession>
<keyword evidence="5 6" id="KW-0472">Membrane</keyword>
<evidence type="ECO:0000256" key="1">
    <source>
        <dbReference type="ARBA" id="ARBA00004141"/>
    </source>
</evidence>
<dbReference type="PANTHER" id="PTHR23504:SF15">
    <property type="entry name" value="MAJOR FACILITATOR SUPERFAMILY (MFS) PROFILE DOMAIN-CONTAINING PROTEIN"/>
    <property type="match status" value="1"/>
</dbReference>
<dbReference type="InterPro" id="IPR011701">
    <property type="entry name" value="MFS"/>
</dbReference>
<dbReference type="InterPro" id="IPR001958">
    <property type="entry name" value="Tet-R_TetA/multi-R_MdtG-like"/>
</dbReference>
<feature type="domain" description="Major facilitator superfamily (MFS) profile" evidence="7">
    <location>
        <begin position="13"/>
        <end position="409"/>
    </location>
</feature>
<feature type="transmembrane region" description="Helical" evidence="6">
    <location>
        <begin position="290"/>
        <end position="308"/>
    </location>
</feature>
<evidence type="ECO:0000313" key="9">
    <source>
        <dbReference type="Proteomes" id="UP001429601"/>
    </source>
</evidence>
<gene>
    <name evidence="8" type="ORF">HBF26_05940</name>
</gene>
<feature type="transmembrane region" description="Helical" evidence="6">
    <location>
        <begin position="12"/>
        <end position="39"/>
    </location>
</feature>
<dbReference type="PANTHER" id="PTHR23504">
    <property type="entry name" value="MAJOR FACILITATOR SUPERFAMILY DOMAIN-CONTAINING PROTEIN 10"/>
    <property type="match status" value="1"/>
</dbReference>
<comment type="subcellular location">
    <subcellularLocation>
        <location evidence="1">Membrane</location>
        <topology evidence="1">Multi-pass membrane protein</topology>
    </subcellularLocation>
</comment>
<feature type="transmembrane region" description="Helical" evidence="6">
    <location>
        <begin position="108"/>
        <end position="129"/>
    </location>
</feature>
<evidence type="ECO:0000259" key="7">
    <source>
        <dbReference type="PROSITE" id="PS50850"/>
    </source>
</evidence>
<keyword evidence="9" id="KW-1185">Reference proteome</keyword>
<dbReference type="RefSeq" id="WP_167124032.1">
    <property type="nucleotide sequence ID" value="NZ_JAAQQR010000002.1"/>
</dbReference>
<feature type="transmembrane region" description="Helical" evidence="6">
    <location>
        <begin position="141"/>
        <end position="164"/>
    </location>
</feature>
<dbReference type="PROSITE" id="PS50850">
    <property type="entry name" value="MFS"/>
    <property type="match status" value="1"/>
</dbReference>
<dbReference type="InterPro" id="IPR036259">
    <property type="entry name" value="MFS_trans_sf"/>
</dbReference>
<dbReference type="PRINTS" id="PR01035">
    <property type="entry name" value="TCRTETA"/>
</dbReference>
<evidence type="ECO:0000256" key="2">
    <source>
        <dbReference type="ARBA" id="ARBA00022448"/>
    </source>
</evidence>